<feature type="transmembrane region" description="Helical" evidence="1">
    <location>
        <begin position="48"/>
        <end position="69"/>
    </location>
</feature>
<evidence type="ECO:0000313" key="3">
    <source>
        <dbReference type="Proteomes" id="UP000662914"/>
    </source>
</evidence>
<keyword evidence="1" id="KW-1133">Transmembrane helix</keyword>
<dbReference type="Proteomes" id="UP000662914">
    <property type="component" value="Chromosome"/>
</dbReference>
<keyword evidence="1" id="KW-0472">Membrane</keyword>
<gene>
    <name evidence="2" type="ORF">DSYM_18890</name>
</gene>
<keyword evidence="1" id="KW-0812">Transmembrane</keyword>
<evidence type="ECO:0000256" key="1">
    <source>
        <dbReference type="SAM" id="Phobius"/>
    </source>
</evidence>
<dbReference type="AlphaFoldDB" id="A0A809R0M4"/>
<protein>
    <submittedName>
        <fullName evidence="2">ABC transporter permease</fullName>
    </submittedName>
</protein>
<reference evidence="2" key="1">
    <citation type="journal article" name="DNA Res.">
        <title>The physiological potential of anammox bacteria as revealed by their core genome structure.</title>
        <authorList>
            <person name="Okubo T."/>
            <person name="Toyoda A."/>
            <person name="Fukuhara K."/>
            <person name="Uchiyama I."/>
            <person name="Harigaya Y."/>
            <person name="Kuroiwa M."/>
            <person name="Suzuki T."/>
            <person name="Murakami Y."/>
            <person name="Suwa Y."/>
            <person name="Takami H."/>
        </authorList>
    </citation>
    <scope>NUCLEOTIDE SEQUENCE</scope>
    <source>
        <strain evidence="2">317325-3</strain>
    </source>
</reference>
<sequence length="200" mass="21332">MTATRWLLAYLAAVVAVTFIHEAWLLAALLAAALAAGGAGRWRIARRAVLAVLTFNLTVSLGYAAVSLWQGRFSAAYLLLVNLRVVLLVYLGFWFVARVNLLDACRFSPTLSFVVTLAAGQIEAFSRALRDFRLAFASRNAAAPALAARARHAAAQAGHLLDKSVCMAAETALAMRSRGCFDDHAGLPPPQAPPAACKKP</sequence>
<feature type="transmembrane region" description="Helical" evidence="1">
    <location>
        <begin position="6"/>
        <end position="36"/>
    </location>
</feature>
<dbReference type="KEGG" id="ddz:DSYM_18890"/>
<feature type="transmembrane region" description="Helical" evidence="1">
    <location>
        <begin position="75"/>
        <end position="97"/>
    </location>
</feature>
<name>A0A809R0M4_9PROT</name>
<organism evidence="2 3">
    <name type="scientific">Candidatus Desulfobacillus denitrificans</name>
    <dbReference type="NCBI Taxonomy" id="2608985"/>
    <lineage>
        <taxon>Bacteria</taxon>
        <taxon>Pseudomonadati</taxon>
        <taxon>Pseudomonadota</taxon>
        <taxon>Betaproteobacteria</taxon>
        <taxon>Candidatus Desulfobacillus</taxon>
    </lineage>
</organism>
<dbReference type="EMBL" id="AP021857">
    <property type="protein sequence ID" value="BBO21190.1"/>
    <property type="molecule type" value="Genomic_DNA"/>
</dbReference>
<proteinExistence type="predicted"/>
<evidence type="ECO:0000313" key="2">
    <source>
        <dbReference type="EMBL" id="BBO21190.1"/>
    </source>
</evidence>
<accession>A0A809R0M4</accession>